<dbReference type="Proteomes" id="UP000000268">
    <property type="component" value="Chromosome"/>
</dbReference>
<reference evidence="1 2" key="1">
    <citation type="journal article" date="2008" name="Proc. Natl. Acad. Sci. U.S.A.">
        <title>Niche adaptation and genome expansion in the chlorophyll d-producing cyanobacterium Acaryochloris marina.</title>
        <authorList>
            <person name="Swingley W.D."/>
            <person name="Chen M."/>
            <person name="Cheung P.C."/>
            <person name="Conrad A.L."/>
            <person name="Dejesa L.C."/>
            <person name="Hao J."/>
            <person name="Honchak B.M."/>
            <person name="Karbach L.E."/>
            <person name="Kurdoglu A."/>
            <person name="Lahiri S."/>
            <person name="Mastrian S.D."/>
            <person name="Miyashita H."/>
            <person name="Page L."/>
            <person name="Ramakrishna P."/>
            <person name="Satoh S."/>
            <person name="Sattley W.M."/>
            <person name="Shimada Y."/>
            <person name="Taylor H.L."/>
            <person name="Tomo T."/>
            <person name="Tsuchiya T."/>
            <person name="Wang Z.T."/>
            <person name="Raymond J."/>
            <person name="Mimuro M."/>
            <person name="Blankenship R.E."/>
            <person name="Touchman J.W."/>
        </authorList>
    </citation>
    <scope>NUCLEOTIDE SEQUENCE [LARGE SCALE GENOMIC DNA]</scope>
    <source>
        <strain evidence="2">MBIC 11017</strain>
    </source>
</reference>
<evidence type="ECO:0000313" key="2">
    <source>
        <dbReference type="Proteomes" id="UP000000268"/>
    </source>
</evidence>
<proteinExistence type="predicted"/>
<organism evidence="1 2">
    <name type="scientific">Acaryochloris marina (strain MBIC 11017)</name>
    <dbReference type="NCBI Taxonomy" id="329726"/>
    <lineage>
        <taxon>Bacteria</taxon>
        <taxon>Bacillati</taxon>
        <taxon>Cyanobacteriota</taxon>
        <taxon>Cyanophyceae</taxon>
        <taxon>Acaryochloridales</taxon>
        <taxon>Acaryochloridaceae</taxon>
        <taxon>Acaryochloris</taxon>
    </lineage>
</organism>
<name>B0C7N5_ACAM1</name>
<gene>
    <name evidence="1" type="ordered locus">AM1_0208</name>
</gene>
<sequence length="40" mass="4652">MEHFGKFQNSVSNILVENSSKNSSLEIVDFSIKNQEYFIQ</sequence>
<dbReference type="EMBL" id="CP000828">
    <property type="protein sequence ID" value="ABW25295.1"/>
    <property type="molecule type" value="Genomic_DNA"/>
</dbReference>
<evidence type="ECO:0000313" key="1">
    <source>
        <dbReference type="EMBL" id="ABW25295.1"/>
    </source>
</evidence>
<dbReference type="KEGG" id="amr:AM1_0208"/>
<protein>
    <submittedName>
        <fullName evidence="1">Uncharacterized protein</fullName>
    </submittedName>
</protein>
<keyword evidence="2" id="KW-1185">Reference proteome</keyword>
<dbReference type="AlphaFoldDB" id="B0C7N5"/>
<accession>B0C7N5</accession>
<dbReference type="HOGENOM" id="CLU_3283094_0_0_3"/>